<protein>
    <submittedName>
        <fullName evidence="1">Hydroxylase</fullName>
    </submittedName>
</protein>
<accession>A0A7I7QUH6</accession>
<dbReference type="Gene3D" id="3.50.50.60">
    <property type="entry name" value="FAD/NAD(P)-binding domain"/>
    <property type="match status" value="1"/>
</dbReference>
<dbReference type="RefSeq" id="WP_163799223.1">
    <property type="nucleotide sequence ID" value="NZ_AP022588.1"/>
</dbReference>
<keyword evidence="2" id="KW-1185">Reference proteome</keyword>
<dbReference type="KEGG" id="msei:MSEDJ_41240"/>
<organism evidence="1 2">
    <name type="scientific">Mycolicibacterium sediminis</name>
    <dbReference type="NCBI Taxonomy" id="1286180"/>
    <lineage>
        <taxon>Bacteria</taxon>
        <taxon>Bacillati</taxon>
        <taxon>Actinomycetota</taxon>
        <taxon>Actinomycetes</taxon>
        <taxon>Mycobacteriales</taxon>
        <taxon>Mycobacteriaceae</taxon>
        <taxon>Mycolicibacterium</taxon>
    </lineage>
</organism>
<dbReference type="PANTHER" id="PTHR43422:SF3">
    <property type="entry name" value="THIAMINE THIAZOLE SYNTHASE"/>
    <property type="match status" value="1"/>
</dbReference>
<dbReference type="InterPro" id="IPR036188">
    <property type="entry name" value="FAD/NAD-bd_sf"/>
</dbReference>
<dbReference type="AlphaFoldDB" id="A0A7I7QUH6"/>
<dbReference type="Proteomes" id="UP000467193">
    <property type="component" value="Chromosome"/>
</dbReference>
<dbReference type="PANTHER" id="PTHR43422">
    <property type="entry name" value="THIAMINE THIAZOLE SYNTHASE"/>
    <property type="match status" value="1"/>
</dbReference>
<gene>
    <name evidence="1" type="ORF">MSEDJ_41240</name>
</gene>
<dbReference type="SUPFAM" id="SSF51905">
    <property type="entry name" value="FAD/NAD(P)-binding domain"/>
    <property type="match status" value="1"/>
</dbReference>
<reference evidence="1 2" key="1">
    <citation type="journal article" date="2019" name="Emerg. Microbes Infect.">
        <title>Comprehensive subspecies identification of 175 nontuberculous mycobacteria species based on 7547 genomic profiles.</title>
        <authorList>
            <person name="Matsumoto Y."/>
            <person name="Kinjo T."/>
            <person name="Motooka D."/>
            <person name="Nabeya D."/>
            <person name="Jung N."/>
            <person name="Uechi K."/>
            <person name="Horii T."/>
            <person name="Iida T."/>
            <person name="Fujita J."/>
            <person name="Nakamura S."/>
        </authorList>
    </citation>
    <scope>NUCLEOTIDE SEQUENCE [LARGE SCALE GENOMIC DNA]</scope>
    <source>
        <strain evidence="1 2">JCM 17899</strain>
    </source>
</reference>
<dbReference type="EMBL" id="AP022588">
    <property type="protein sequence ID" value="BBY30028.1"/>
    <property type="molecule type" value="Genomic_DNA"/>
</dbReference>
<name>A0A7I7QUH6_9MYCO</name>
<sequence>MRTEHAIVHGASFAGLLAARVLSDVYGSVTVVERDTLPSGTFQRRGVSQGHHLHQMLSAGVRRLDDLFPGIIDELESVGAVVTRGTGDPSEFHLGVGDVVFCQSGRFTRSDDMVICLASRPLLEAVVRARVRGIAHVRVLDGHDVVEPVMGPQGRVIGTRVVARATGDERLLEGDLVVDTTGRAASIPAFLESQGFDRPGETRYDVNLSYSSQLFGIRPGDLDEKVVLAVPTLRRPEGIGIMAYEDDTVIVTLIGLAGRTTPTESTAFLEAVERFVPAHVMAALRSGEARGEMRTQRYPVSIWRRYDRLGRFPDGLLVMGDALCSFNPVYGQGMTSAALQAVALRSCLRDGPEGLSRRFFRAAATKLSPIWWSNRFLDWAIIPSAAGPTSLQKAVNVGMDRIYAAAGSDVGVAETVYRQMQLLGRPTDVLRPSILTRVVSGNRRARTPG</sequence>
<evidence type="ECO:0000313" key="2">
    <source>
        <dbReference type="Proteomes" id="UP000467193"/>
    </source>
</evidence>
<evidence type="ECO:0000313" key="1">
    <source>
        <dbReference type="EMBL" id="BBY30028.1"/>
    </source>
</evidence>
<proteinExistence type="predicted"/>